<evidence type="ECO:0000313" key="1">
    <source>
        <dbReference type="EMBL" id="KAK9157102.1"/>
    </source>
</evidence>
<dbReference type="EMBL" id="JBBNAG010000002">
    <property type="protein sequence ID" value="KAK9157102.1"/>
    <property type="molecule type" value="Genomic_DNA"/>
</dbReference>
<keyword evidence="2" id="KW-1185">Reference proteome</keyword>
<gene>
    <name evidence="1" type="ORF">Scep_003676</name>
</gene>
<name>A0AAP0PUM0_9MAGN</name>
<accession>A0AAP0PUM0</accession>
<proteinExistence type="predicted"/>
<reference evidence="1 2" key="1">
    <citation type="submission" date="2024-01" db="EMBL/GenBank/DDBJ databases">
        <title>Genome assemblies of Stephania.</title>
        <authorList>
            <person name="Yang L."/>
        </authorList>
    </citation>
    <scope>NUCLEOTIDE SEQUENCE [LARGE SCALE GENOMIC DNA]</scope>
    <source>
        <strain evidence="1">JXDWG</strain>
        <tissue evidence="1">Leaf</tissue>
    </source>
</reference>
<comment type="caution">
    <text evidence="1">The sequence shown here is derived from an EMBL/GenBank/DDBJ whole genome shotgun (WGS) entry which is preliminary data.</text>
</comment>
<sequence>MAKQPRHLLVRLGYVASVVTLSGNHLRKQIESEFFKLGFELYRNRAISILYPLLLQPLHPQRNLGLPHRLQHPDPTSREQLHRRDLADFSPICPKRSEAHDRMIISHELPSSCDRPSCKHMIFGSVTFFSNLSTAHNEHGAHAHAKHERRSILLSKCSKCSMRLLGRD</sequence>
<dbReference type="AlphaFoldDB" id="A0AAP0PUM0"/>
<protein>
    <submittedName>
        <fullName evidence="1">Uncharacterized protein</fullName>
    </submittedName>
</protein>
<evidence type="ECO:0000313" key="2">
    <source>
        <dbReference type="Proteomes" id="UP001419268"/>
    </source>
</evidence>
<organism evidence="1 2">
    <name type="scientific">Stephania cephalantha</name>
    <dbReference type="NCBI Taxonomy" id="152367"/>
    <lineage>
        <taxon>Eukaryota</taxon>
        <taxon>Viridiplantae</taxon>
        <taxon>Streptophyta</taxon>
        <taxon>Embryophyta</taxon>
        <taxon>Tracheophyta</taxon>
        <taxon>Spermatophyta</taxon>
        <taxon>Magnoliopsida</taxon>
        <taxon>Ranunculales</taxon>
        <taxon>Menispermaceae</taxon>
        <taxon>Menispermoideae</taxon>
        <taxon>Cissampelideae</taxon>
        <taxon>Stephania</taxon>
    </lineage>
</organism>
<dbReference type="Proteomes" id="UP001419268">
    <property type="component" value="Unassembled WGS sequence"/>
</dbReference>